<gene>
    <name evidence="1" type="ORF">S12H4_05219</name>
</gene>
<dbReference type="AlphaFoldDB" id="X1S4R2"/>
<proteinExistence type="predicted"/>
<comment type="caution">
    <text evidence="1">The sequence shown here is derived from an EMBL/GenBank/DDBJ whole genome shotgun (WGS) entry which is preliminary data.</text>
</comment>
<organism evidence="1">
    <name type="scientific">marine sediment metagenome</name>
    <dbReference type="NCBI Taxonomy" id="412755"/>
    <lineage>
        <taxon>unclassified sequences</taxon>
        <taxon>metagenomes</taxon>
        <taxon>ecological metagenomes</taxon>
    </lineage>
</organism>
<accession>X1S4R2</accession>
<sequence>MGMDANSSACVMLRIRVPERDEDMSHEHIGKTEHYTDVGPIRLMKTTGMCPKCRAENALLMDVDEFGVHGVICRKCGYERRQLARAALPGEVQI</sequence>
<dbReference type="EMBL" id="BARW01001703">
    <property type="protein sequence ID" value="GAI62794.1"/>
    <property type="molecule type" value="Genomic_DNA"/>
</dbReference>
<evidence type="ECO:0000313" key="1">
    <source>
        <dbReference type="EMBL" id="GAI62794.1"/>
    </source>
</evidence>
<reference evidence="1" key="1">
    <citation type="journal article" date="2014" name="Front. Microbiol.">
        <title>High frequency of phylogenetically diverse reductive dehalogenase-homologous genes in deep subseafloor sedimentary metagenomes.</title>
        <authorList>
            <person name="Kawai M."/>
            <person name="Futagami T."/>
            <person name="Toyoda A."/>
            <person name="Takaki Y."/>
            <person name="Nishi S."/>
            <person name="Hori S."/>
            <person name="Arai W."/>
            <person name="Tsubouchi T."/>
            <person name="Morono Y."/>
            <person name="Uchiyama I."/>
            <person name="Ito T."/>
            <person name="Fujiyama A."/>
            <person name="Inagaki F."/>
            <person name="Takami H."/>
        </authorList>
    </citation>
    <scope>NUCLEOTIDE SEQUENCE</scope>
    <source>
        <strain evidence="1">Expedition CK06-06</strain>
    </source>
</reference>
<protein>
    <submittedName>
        <fullName evidence="1">Uncharacterized protein</fullName>
    </submittedName>
</protein>
<name>X1S4R2_9ZZZZ</name>